<comment type="caution">
    <text evidence="1">The sequence shown here is derived from an EMBL/GenBank/DDBJ whole genome shotgun (WGS) entry which is preliminary data.</text>
</comment>
<accession>A0A4Q9XYQ4</accession>
<sequence length="65" mass="7191">MLGSISLGTLTGTTRHWFARARQYHLETIFVLPSDRFAPTNGSLCVAITLLISSQRLDIEASLQD</sequence>
<protein>
    <submittedName>
        <fullName evidence="1">Uncharacterized protein</fullName>
    </submittedName>
</protein>
<reference evidence="1 2" key="1">
    <citation type="submission" date="2019-01" db="EMBL/GenBank/DDBJ databases">
        <title>Draft genome sequence of Lactobacillus paraplantarum OSY-TC318, a Producer of the novel lantibiotic Paraplantaracin TC318.</title>
        <authorList>
            <person name="Hussein W.E."/>
            <person name="Huang E."/>
            <person name="Yousef A.E."/>
        </authorList>
    </citation>
    <scope>NUCLEOTIDE SEQUENCE [LARGE SCALE GENOMIC DNA]</scope>
    <source>
        <strain evidence="1 2">OSY-TC318</strain>
    </source>
</reference>
<organism evidence="1 2">
    <name type="scientific">Lactiplantibacillus paraplantarum</name>
    <dbReference type="NCBI Taxonomy" id="60520"/>
    <lineage>
        <taxon>Bacteria</taxon>
        <taxon>Bacillati</taxon>
        <taxon>Bacillota</taxon>
        <taxon>Bacilli</taxon>
        <taxon>Lactobacillales</taxon>
        <taxon>Lactobacillaceae</taxon>
        <taxon>Lactiplantibacillus</taxon>
    </lineage>
</organism>
<evidence type="ECO:0000313" key="1">
    <source>
        <dbReference type="EMBL" id="TBX38353.1"/>
    </source>
</evidence>
<dbReference type="AlphaFoldDB" id="A0A4Q9XYQ4"/>
<evidence type="ECO:0000313" key="2">
    <source>
        <dbReference type="Proteomes" id="UP000292648"/>
    </source>
</evidence>
<proteinExistence type="predicted"/>
<dbReference type="EMBL" id="SEHH01000116">
    <property type="protein sequence ID" value="TBX38353.1"/>
    <property type="molecule type" value="Genomic_DNA"/>
</dbReference>
<dbReference type="Proteomes" id="UP000292648">
    <property type="component" value="Unassembled WGS sequence"/>
</dbReference>
<name>A0A4Q9XYQ4_9LACO</name>
<gene>
    <name evidence="1" type="ORF">EUZ87_13600</name>
</gene>